<gene>
    <name evidence="1" type="ORF">AOZ06_08120</name>
</gene>
<sequence length="389" mass="44502">MNVEHGPTGAPTVFGEWLSWHTEHMELVPPSPEMEALFSRQEAEYERLVRASSLPLLGMTEPAPQPRLVGEAEVNDGVVESIGLAYGDLMRPSGPLVQVHTARWLRTRSGPPDLRYFLENLLDSMGDDGPVDGDPVPAHIVVNGTPRPASLLRTRRKMWAARCWHRDSDVIVVAREWELATTHLVAVANIESFLRGRREYLRDLRTNPPTMPIIDRPFDVATAHRSLIEATLTRSRQLEAAARQGRPPRLRANARKHGELWEAAVRAQMHLADQSRQDANEAVTILVNQLGRLQEKASWFANKRLRDAAITETLLYWTGMRLELLSRPAQETWRTVWASQRTWTPDPFAHQERSSSQHDDSLRRWHAELMTGQDEWLRAWSEWVQRKGY</sequence>
<evidence type="ECO:0000313" key="1">
    <source>
        <dbReference type="EMBL" id="ALG06898.1"/>
    </source>
</evidence>
<keyword evidence="2" id="KW-1185">Reference proteome</keyword>
<evidence type="ECO:0000313" key="2">
    <source>
        <dbReference type="Proteomes" id="UP000063699"/>
    </source>
</evidence>
<organism evidence="1 2">
    <name type="scientific">Kibdelosporangium phytohabitans</name>
    <dbReference type="NCBI Taxonomy" id="860235"/>
    <lineage>
        <taxon>Bacteria</taxon>
        <taxon>Bacillati</taxon>
        <taxon>Actinomycetota</taxon>
        <taxon>Actinomycetes</taxon>
        <taxon>Pseudonocardiales</taxon>
        <taxon>Pseudonocardiaceae</taxon>
        <taxon>Kibdelosporangium</taxon>
    </lineage>
</organism>
<protein>
    <submittedName>
        <fullName evidence="1">Uncharacterized protein</fullName>
    </submittedName>
</protein>
<dbReference type="KEGG" id="kphy:AOZ06_08120"/>
<dbReference type="Proteomes" id="UP000063699">
    <property type="component" value="Chromosome"/>
</dbReference>
<accession>A0A0N9HU56</accession>
<reference evidence="1 2" key="1">
    <citation type="submission" date="2015-07" db="EMBL/GenBank/DDBJ databases">
        <title>Genome sequencing of Kibdelosporangium phytohabitans.</title>
        <authorList>
            <person name="Qin S."/>
            <person name="Xing K."/>
        </authorList>
    </citation>
    <scope>NUCLEOTIDE SEQUENCE [LARGE SCALE GENOMIC DNA]</scope>
    <source>
        <strain evidence="1 2">KLBMP1111</strain>
    </source>
</reference>
<dbReference type="EMBL" id="CP012752">
    <property type="protein sequence ID" value="ALG06898.1"/>
    <property type="molecule type" value="Genomic_DNA"/>
</dbReference>
<proteinExistence type="predicted"/>
<dbReference type="RefSeq" id="WP_054288870.1">
    <property type="nucleotide sequence ID" value="NZ_CP012752.1"/>
</dbReference>
<name>A0A0N9HU56_9PSEU</name>
<dbReference type="OrthoDB" id="3283087at2"/>
<dbReference type="AlphaFoldDB" id="A0A0N9HU56"/>